<keyword evidence="5 8" id="KW-1133">Transmembrane helix</keyword>
<keyword evidence="6 8" id="KW-0472">Membrane</keyword>
<accession>A0A024QE04</accession>
<keyword evidence="10" id="KW-1185">Reference proteome</keyword>
<sequence length="108" mass="11392">MINPFVILIIAVLGEVFGSSMLKQSNGFRKLFPSLGVIFGMGIAFYGLSLTLTALPLSTTYALWSGTGTALTAIIGILIYKETFNLKKFIGLVCIIAGVVSLKLSSGA</sequence>
<evidence type="ECO:0000256" key="4">
    <source>
        <dbReference type="ARBA" id="ARBA00022692"/>
    </source>
</evidence>
<dbReference type="GO" id="GO:0005886">
    <property type="term" value="C:plasma membrane"/>
    <property type="evidence" value="ECO:0007669"/>
    <property type="project" value="UniProtKB-SubCell"/>
</dbReference>
<reference evidence="9 10" key="1">
    <citation type="submission" date="2014-03" db="EMBL/GenBank/DDBJ databases">
        <authorList>
            <person name="Urmite Genomes U."/>
        </authorList>
    </citation>
    <scope>NUCLEOTIDE SEQUENCE [LARGE SCALE GENOMIC DNA]</scope>
    <source>
        <strain evidence="9 10">Vm-5</strain>
    </source>
</reference>
<dbReference type="EMBL" id="CCDP010000002">
    <property type="protein sequence ID" value="CDQ40452.1"/>
    <property type="molecule type" value="Genomic_DNA"/>
</dbReference>
<organism evidence="9 10">
    <name type="scientific">Virgibacillus massiliensis</name>
    <dbReference type="NCBI Taxonomy" id="1462526"/>
    <lineage>
        <taxon>Bacteria</taxon>
        <taxon>Bacillati</taxon>
        <taxon>Bacillota</taxon>
        <taxon>Bacilli</taxon>
        <taxon>Bacillales</taxon>
        <taxon>Bacillaceae</taxon>
        <taxon>Virgibacillus</taxon>
    </lineage>
</organism>
<evidence type="ECO:0000256" key="7">
    <source>
        <dbReference type="RuleBase" id="RU003942"/>
    </source>
</evidence>
<proteinExistence type="inferred from homology"/>
<evidence type="ECO:0000256" key="2">
    <source>
        <dbReference type="ARBA" id="ARBA00022448"/>
    </source>
</evidence>
<dbReference type="InterPro" id="IPR045324">
    <property type="entry name" value="Small_multidrug_res"/>
</dbReference>
<keyword evidence="4 7" id="KW-0812">Transmembrane</keyword>
<dbReference type="SUPFAM" id="SSF103481">
    <property type="entry name" value="Multidrug resistance efflux transporter EmrE"/>
    <property type="match status" value="1"/>
</dbReference>
<evidence type="ECO:0000313" key="9">
    <source>
        <dbReference type="EMBL" id="CDQ40452.1"/>
    </source>
</evidence>
<evidence type="ECO:0000256" key="1">
    <source>
        <dbReference type="ARBA" id="ARBA00004651"/>
    </source>
</evidence>
<feature type="transmembrane region" description="Helical" evidence="8">
    <location>
        <begin position="6"/>
        <end position="22"/>
    </location>
</feature>
<feature type="transmembrane region" description="Helical" evidence="8">
    <location>
        <begin position="34"/>
        <end position="55"/>
    </location>
</feature>
<dbReference type="eggNOG" id="COG2076">
    <property type="taxonomic scope" value="Bacteria"/>
</dbReference>
<feature type="transmembrane region" description="Helical" evidence="8">
    <location>
        <begin position="61"/>
        <end position="80"/>
    </location>
</feature>
<protein>
    <submittedName>
        <fullName evidence="9">Quaternary ammonium determinant C</fullName>
    </submittedName>
</protein>
<dbReference type="AlphaFoldDB" id="A0A024QE04"/>
<evidence type="ECO:0000256" key="6">
    <source>
        <dbReference type="ARBA" id="ARBA00023136"/>
    </source>
</evidence>
<evidence type="ECO:0000313" key="10">
    <source>
        <dbReference type="Proteomes" id="UP000028875"/>
    </source>
</evidence>
<dbReference type="GO" id="GO:0022857">
    <property type="term" value="F:transmembrane transporter activity"/>
    <property type="evidence" value="ECO:0007669"/>
    <property type="project" value="InterPro"/>
</dbReference>
<dbReference type="Proteomes" id="UP000028875">
    <property type="component" value="Unassembled WGS sequence"/>
</dbReference>
<dbReference type="InterPro" id="IPR000390">
    <property type="entry name" value="Small_drug/metabolite_transptr"/>
</dbReference>
<comment type="subcellular location">
    <subcellularLocation>
        <location evidence="1 7">Cell membrane</location>
        <topology evidence="1 7">Multi-pass membrane protein</topology>
    </subcellularLocation>
</comment>
<dbReference type="FunFam" id="1.10.3730.20:FF:000001">
    <property type="entry name" value="Quaternary ammonium compound resistance transporter SugE"/>
    <property type="match status" value="1"/>
</dbReference>
<comment type="similarity">
    <text evidence="7">Belongs to the drug/metabolite transporter (DMT) superfamily. Small multidrug resistance (SMR) (TC 2.A.7.1) family.</text>
</comment>
<evidence type="ECO:0000256" key="5">
    <source>
        <dbReference type="ARBA" id="ARBA00022989"/>
    </source>
</evidence>
<dbReference type="STRING" id="1462526.BN990_02776"/>
<dbReference type="Pfam" id="PF00893">
    <property type="entry name" value="Multi_Drug_Res"/>
    <property type="match status" value="1"/>
</dbReference>
<dbReference type="PANTHER" id="PTHR30561">
    <property type="entry name" value="SMR FAMILY PROTON-DEPENDENT DRUG EFFLUX TRANSPORTER SUGE"/>
    <property type="match status" value="1"/>
</dbReference>
<dbReference type="PANTHER" id="PTHR30561:SF1">
    <property type="entry name" value="MULTIDRUG TRANSPORTER EMRE"/>
    <property type="match status" value="1"/>
</dbReference>
<dbReference type="Gene3D" id="1.10.3730.20">
    <property type="match status" value="1"/>
</dbReference>
<keyword evidence="3" id="KW-1003">Cell membrane</keyword>
<evidence type="ECO:0000256" key="3">
    <source>
        <dbReference type="ARBA" id="ARBA00022475"/>
    </source>
</evidence>
<keyword evidence="2" id="KW-0813">Transport</keyword>
<name>A0A024QE04_9BACI</name>
<evidence type="ECO:0000256" key="8">
    <source>
        <dbReference type="SAM" id="Phobius"/>
    </source>
</evidence>
<dbReference type="InterPro" id="IPR037185">
    <property type="entry name" value="EmrE-like"/>
</dbReference>
<comment type="caution">
    <text evidence="9">The sequence shown here is derived from an EMBL/GenBank/DDBJ whole genome shotgun (WGS) entry which is preliminary data.</text>
</comment>
<gene>
    <name evidence="9" type="primary">qacC</name>
    <name evidence="9" type="ORF">BN990_02776</name>
</gene>
<reference evidence="10" key="2">
    <citation type="submission" date="2014-05" db="EMBL/GenBank/DDBJ databases">
        <title>Draft genome sequence of Virgibacillus massiliensis Vm-5.</title>
        <authorList>
            <person name="Khelaifia S."/>
            <person name="Croce O."/>
            <person name="Lagier J.C."/>
            <person name="Raoult D."/>
        </authorList>
    </citation>
    <scope>NUCLEOTIDE SEQUENCE [LARGE SCALE GENOMIC DNA]</scope>
    <source>
        <strain evidence="10">Vm-5</strain>
    </source>
</reference>